<gene>
    <name evidence="2" type="ORF">TSPGSL018_3990</name>
</gene>
<dbReference type="EMBL" id="GBEZ01001836">
    <property type="protein sequence ID" value="JAC83170.1"/>
    <property type="molecule type" value="Transcribed_RNA"/>
</dbReference>
<feature type="region of interest" description="Disordered" evidence="1">
    <location>
        <begin position="1"/>
        <end position="137"/>
    </location>
</feature>
<sequence length="256" mass="25951">MGHAGGAAAAAGLLPRRGCRLLGPRAPRHGVWARRRRQAAAGRPPQAPRGEAPGPEGAALQGDAAPHAGRDGGELPVAARGGARGGGPRAQHDPVADGVPRGRDPALPLPLRLDRPRQRARQRREAQARPPLADALRVLDGVPDARAAVPGAREGPLPPARLDAARVLREPAADGEAGGGCGGRRGAFPQACGHGRRGGDGLTHPAGAHVPAGGLHPRLARSERKGPDDGRRLGRGEADMGDVPGAELGAALLARG</sequence>
<feature type="compositionally biased region" description="Basic and acidic residues" evidence="1">
    <location>
        <begin position="90"/>
        <end position="104"/>
    </location>
</feature>
<feature type="compositionally biased region" description="Low complexity" evidence="1">
    <location>
        <begin position="39"/>
        <end position="59"/>
    </location>
</feature>
<accession>A0A061SJW7</accession>
<evidence type="ECO:0000313" key="2">
    <source>
        <dbReference type="EMBL" id="JAC83170.1"/>
    </source>
</evidence>
<feature type="compositionally biased region" description="Low complexity" evidence="1">
    <location>
        <begin position="1"/>
        <end position="25"/>
    </location>
</feature>
<reference evidence="2" key="1">
    <citation type="submission" date="2014-05" db="EMBL/GenBank/DDBJ databases">
        <title>The transcriptome of the halophilic microalga Tetraselmis sp. GSL018 isolated from the Great Salt Lake, Utah.</title>
        <authorList>
            <person name="Jinkerson R.E."/>
            <person name="D'Adamo S."/>
            <person name="Posewitz M.C."/>
        </authorList>
    </citation>
    <scope>NUCLEOTIDE SEQUENCE</scope>
    <source>
        <strain evidence="2">GSL018</strain>
    </source>
</reference>
<dbReference type="AlphaFoldDB" id="A0A061SJW7"/>
<feature type="compositionally biased region" description="Basic and acidic residues" evidence="1">
    <location>
        <begin position="112"/>
        <end position="127"/>
    </location>
</feature>
<feature type="compositionally biased region" description="Basic residues" evidence="1">
    <location>
        <begin position="26"/>
        <end position="38"/>
    </location>
</feature>
<protein>
    <submittedName>
        <fullName evidence="2">Uncharacterized protein</fullName>
    </submittedName>
</protein>
<proteinExistence type="predicted"/>
<feature type="region of interest" description="Disordered" evidence="1">
    <location>
        <begin position="192"/>
        <end position="245"/>
    </location>
</feature>
<evidence type="ECO:0000256" key="1">
    <source>
        <dbReference type="SAM" id="MobiDB-lite"/>
    </source>
</evidence>
<organism evidence="2">
    <name type="scientific">Tetraselmis sp. GSL018</name>
    <dbReference type="NCBI Taxonomy" id="582737"/>
    <lineage>
        <taxon>Eukaryota</taxon>
        <taxon>Viridiplantae</taxon>
        <taxon>Chlorophyta</taxon>
        <taxon>core chlorophytes</taxon>
        <taxon>Chlorodendrophyceae</taxon>
        <taxon>Chlorodendrales</taxon>
        <taxon>Chlorodendraceae</taxon>
        <taxon>Tetraselmis</taxon>
    </lineage>
</organism>
<name>A0A061SJW7_9CHLO</name>
<feature type="compositionally biased region" description="Basic and acidic residues" evidence="1">
    <location>
        <begin position="220"/>
        <end position="238"/>
    </location>
</feature>